<dbReference type="Gene3D" id="3.90.1140.10">
    <property type="entry name" value="Cyclic phosphodiesterase"/>
    <property type="match status" value="1"/>
</dbReference>
<evidence type="ECO:0000256" key="7">
    <source>
        <dbReference type="SAM" id="MobiDB-lite"/>
    </source>
</evidence>
<evidence type="ECO:0000256" key="4">
    <source>
        <dbReference type="ARBA" id="ARBA00023242"/>
    </source>
</evidence>
<dbReference type="PANTHER" id="PTHR13522">
    <property type="entry name" value="U6 SNRNA PHOSPHODIESTERASE 1"/>
    <property type="match status" value="1"/>
</dbReference>
<dbReference type="Pfam" id="PF09749">
    <property type="entry name" value="HVSL"/>
    <property type="match status" value="1"/>
</dbReference>
<dbReference type="EMBL" id="JAPWTK010000512">
    <property type="protein sequence ID" value="KAJ8939036.1"/>
    <property type="molecule type" value="Genomic_DNA"/>
</dbReference>
<evidence type="ECO:0000313" key="8">
    <source>
        <dbReference type="EMBL" id="KAJ8939036.1"/>
    </source>
</evidence>
<keyword evidence="4 6" id="KW-0539">Nucleus</keyword>
<dbReference type="SUPFAM" id="SSF55144">
    <property type="entry name" value="LigT-like"/>
    <property type="match status" value="1"/>
</dbReference>
<comment type="similarity">
    <text evidence="6">Belongs to the 2H phosphoesterase superfamily. USB1 family.</text>
</comment>
<evidence type="ECO:0000313" key="9">
    <source>
        <dbReference type="Proteomes" id="UP001162162"/>
    </source>
</evidence>
<evidence type="ECO:0000256" key="5">
    <source>
        <dbReference type="ARBA" id="ARBA00029300"/>
    </source>
</evidence>
<name>A0AAV8XKB1_9CUCU</name>
<keyword evidence="3" id="KW-0456">Lyase</keyword>
<evidence type="ECO:0000256" key="2">
    <source>
        <dbReference type="ARBA" id="ARBA00022801"/>
    </source>
</evidence>
<accession>A0AAV8XKB1</accession>
<feature type="active site" description="Proton donor/acceptor" evidence="6">
    <location>
        <position position="123"/>
    </location>
</feature>
<dbReference type="PANTHER" id="PTHR13522:SF3">
    <property type="entry name" value="U6 SNRNA PHOSPHODIESTERASE 1"/>
    <property type="match status" value="1"/>
</dbReference>
<sequence>MFNKGALSLISSYGSDSSDDDVPGPRVSTKRLQKDDEEFCSKKLKRLPLPNYIIKDNEGSNHDHEDDPALHGGRIRTFSHERGNWATYVYIPFENHDCIRELIATMKNTIPDNIGIKEADDFHISLTRTVILRHHWINEFVNSVKLATSSFKRFVILFDGLKIYCNEERTRTFIGLQIRTGHDSLVKIVEALDTCLGEFNLQPFYKDPSFHMSIAWCVGDFEEELKLLLPQLSQHLHDLMDCHSQENWYIYVEYLLCKTGNKYFQFYLT</sequence>
<dbReference type="GO" id="GO:0005634">
    <property type="term" value="C:nucleus"/>
    <property type="evidence" value="ECO:0007669"/>
    <property type="project" value="UniProtKB-SubCell"/>
</dbReference>
<organism evidence="8 9">
    <name type="scientific">Aromia moschata</name>
    <dbReference type="NCBI Taxonomy" id="1265417"/>
    <lineage>
        <taxon>Eukaryota</taxon>
        <taxon>Metazoa</taxon>
        <taxon>Ecdysozoa</taxon>
        <taxon>Arthropoda</taxon>
        <taxon>Hexapoda</taxon>
        <taxon>Insecta</taxon>
        <taxon>Pterygota</taxon>
        <taxon>Neoptera</taxon>
        <taxon>Endopterygota</taxon>
        <taxon>Coleoptera</taxon>
        <taxon>Polyphaga</taxon>
        <taxon>Cucujiformia</taxon>
        <taxon>Chrysomeloidea</taxon>
        <taxon>Cerambycidae</taxon>
        <taxon>Cerambycinae</taxon>
        <taxon>Callichromatini</taxon>
        <taxon>Aromia</taxon>
    </lineage>
</organism>
<keyword evidence="1 6" id="KW-0540">Nuclease</keyword>
<gene>
    <name evidence="8" type="ORF">NQ318_012634</name>
</gene>
<dbReference type="GO" id="GO:1990838">
    <property type="term" value="F:poly(U)-specific exoribonuclease activity, producing 3' uridine cyclic phosphate ends"/>
    <property type="evidence" value="ECO:0007669"/>
    <property type="project" value="UniProtKB-UniRule"/>
</dbReference>
<dbReference type="GO" id="GO:0016829">
    <property type="term" value="F:lyase activity"/>
    <property type="evidence" value="ECO:0007669"/>
    <property type="project" value="UniProtKB-KW"/>
</dbReference>
<comment type="subcellular location">
    <subcellularLocation>
        <location evidence="6">Nucleus</location>
    </subcellularLocation>
</comment>
<evidence type="ECO:0000256" key="3">
    <source>
        <dbReference type="ARBA" id="ARBA00023239"/>
    </source>
</evidence>
<protein>
    <recommendedName>
        <fullName evidence="6">U6 snRNA phosphodiesterase</fullName>
        <ecNumber evidence="6">3.1.4.-</ecNumber>
    </recommendedName>
</protein>
<keyword evidence="2 6" id="KW-0378">Hydrolase</keyword>
<proteinExistence type="inferred from homology"/>
<keyword evidence="9" id="KW-1185">Reference proteome</keyword>
<feature type="region of interest" description="Disordered" evidence="7">
    <location>
        <begin position="1"/>
        <end position="34"/>
    </location>
</feature>
<dbReference type="AlphaFoldDB" id="A0AAV8XKB1"/>
<dbReference type="InterPro" id="IPR027521">
    <property type="entry name" value="Usb1"/>
</dbReference>
<dbReference type="Proteomes" id="UP001162162">
    <property type="component" value="Unassembled WGS sequence"/>
</dbReference>
<comment type="catalytic activity">
    <reaction evidence="5">
        <text>a 3'-end uridylyl-uridine-RNA = a 3'-end 2',3'-cyclophospho-uridine-RNA + uridine</text>
        <dbReference type="Rhea" id="RHEA:46052"/>
        <dbReference type="Rhea" id="RHEA-COMP:17384"/>
        <dbReference type="Rhea" id="RHEA-COMP:17385"/>
        <dbReference type="ChEBI" id="CHEBI:16704"/>
        <dbReference type="ChEBI" id="CHEBI:85643"/>
        <dbReference type="ChEBI" id="CHEBI:85644"/>
    </reaction>
    <physiologicalReaction direction="left-to-right" evidence="5">
        <dbReference type="Rhea" id="RHEA:46053"/>
    </physiologicalReaction>
</comment>
<dbReference type="InterPro" id="IPR009097">
    <property type="entry name" value="Cyclic_Pdiesterase"/>
</dbReference>
<evidence type="ECO:0000256" key="1">
    <source>
        <dbReference type="ARBA" id="ARBA00022722"/>
    </source>
</evidence>
<comment type="caution">
    <text evidence="8">The sequence shown here is derived from an EMBL/GenBank/DDBJ whole genome shotgun (WGS) entry which is preliminary data.</text>
</comment>
<evidence type="ECO:0000256" key="6">
    <source>
        <dbReference type="HAMAP-Rule" id="MF_03040"/>
    </source>
</evidence>
<dbReference type="HAMAP" id="MF_03040">
    <property type="entry name" value="USB1"/>
    <property type="match status" value="1"/>
</dbReference>
<dbReference type="FunFam" id="3.90.1140.10:FF:000002">
    <property type="entry name" value="U6 snRNA phosphodiesterase"/>
    <property type="match status" value="1"/>
</dbReference>
<comment type="function">
    <text evidence="6">Phosphodiesterase responsible for the U6 snRNA 3' end processing. Acts as an exoribonuclease (RNase) responsible for trimming the poly(U) tract of the last nucleotides in the pre-U6 snRNA molecule, leading to the formation of mature U6 snRNA.</text>
</comment>
<dbReference type="EC" id="3.1.4.-" evidence="6"/>
<dbReference type="GO" id="GO:0034477">
    <property type="term" value="P:U6 snRNA 3'-end processing"/>
    <property type="evidence" value="ECO:0007669"/>
    <property type="project" value="UniProtKB-UniRule"/>
</dbReference>
<reference evidence="8" key="1">
    <citation type="journal article" date="2023" name="Insect Mol. Biol.">
        <title>Genome sequencing provides insights into the evolution of gene families encoding plant cell wall-degrading enzymes in longhorned beetles.</title>
        <authorList>
            <person name="Shin N.R."/>
            <person name="Okamura Y."/>
            <person name="Kirsch R."/>
            <person name="Pauchet Y."/>
        </authorList>
    </citation>
    <scope>NUCLEOTIDE SEQUENCE</scope>
    <source>
        <strain evidence="8">AMC_N1</strain>
    </source>
</reference>
<feature type="active site" description="Proton donor/acceptor" evidence="6">
    <location>
        <position position="211"/>
    </location>
</feature>